<name>A0A514KJ40_9HYPH</name>
<dbReference type="Proteomes" id="UP000469949">
    <property type="component" value="Unassembled WGS sequence"/>
</dbReference>
<evidence type="ECO:0000313" key="2">
    <source>
        <dbReference type="Proteomes" id="UP000469949"/>
    </source>
</evidence>
<dbReference type="InterPro" id="IPR037914">
    <property type="entry name" value="SpoVT-AbrB_sf"/>
</dbReference>
<organism evidence="1 2">
    <name type="scientific">Methylorubrum populi</name>
    <dbReference type="NCBI Taxonomy" id="223967"/>
    <lineage>
        <taxon>Bacteria</taxon>
        <taxon>Pseudomonadati</taxon>
        <taxon>Pseudomonadota</taxon>
        <taxon>Alphaproteobacteria</taxon>
        <taxon>Hyphomicrobiales</taxon>
        <taxon>Methylobacteriaceae</taxon>
        <taxon>Methylorubrum</taxon>
    </lineage>
</organism>
<protein>
    <submittedName>
        <fullName evidence="1">Uncharacterized protein</fullName>
    </submittedName>
</protein>
<accession>A0A514KJ40</accession>
<proteinExistence type="predicted"/>
<dbReference type="SUPFAM" id="SSF89447">
    <property type="entry name" value="AbrB/MazE/MraZ-like"/>
    <property type="match status" value="1"/>
</dbReference>
<sequence length="92" mass="9513">MATIVKVRRQGGARIVTLPSALLARIGADAGTSLALDVKGGAIVAKPVADAPAPRRRRYTLSELLVGAEHLPDLYRSVEGALDGDPVGNEIG</sequence>
<comment type="caution">
    <text evidence="1">The sequence shown here is derived from an EMBL/GenBank/DDBJ whole genome shotgun (WGS) entry which is preliminary data.</text>
</comment>
<dbReference type="Gene3D" id="2.10.260.10">
    <property type="match status" value="1"/>
</dbReference>
<gene>
    <name evidence="1" type="ORF">F8B43_0565</name>
</gene>
<dbReference type="RefSeq" id="WP_141950404.1">
    <property type="nucleotide sequence ID" value="NZ_CP039546.1"/>
</dbReference>
<evidence type="ECO:0000313" key="1">
    <source>
        <dbReference type="EMBL" id="KAB7787129.1"/>
    </source>
</evidence>
<dbReference type="AlphaFoldDB" id="A0A514KJ40"/>
<dbReference type="EMBL" id="WEKV01000004">
    <property type="protein sequence ID" value="KAB7787129.1"/>
    <property type="molecule type" value="Genomic_DNA"/>
</dbReference>
<reference evidence="1 2" key="1">
    <citation type="submission" date="2019-10" db="EMBL/GenBank/DDBJ databases">
        <title>Draft Genome Sequence of the Caffeine Degrading Methylotroph Methylorubrum populi PINKEL.</title>
        <authorList>
            <person name="Dawson S.C."/>
            <person name="Zhang X."/>
            <person name="Wright M.E."/>
            <person name="Sharma G."/>
            <person name="Langner J.T."/>
            <person name="Ditty J.L."/>
            <person name="Subuyuj G.A."/>
        </authorList>
    </citation>
    <scope>NUCLEOTIDE SEQUENCE [LARGE SCALE GENOMIC DNA]</scope>
    <source>
        <strain evidence="1 2">Pinkel</strain>
    </source>
</reference>